<sequence length="1199" mass="130165">MSKTARKLPGPTVAQPQFDPNADDLTGQVQGWLEQFSIPELRRFHRNLQTQAQVKGQQLQQLVGSEYREVIAAADSIVHLNKQANYIATACDHIRETARPAVPTGPARPSRIVTTNLRQPADGPDAAGYYALAAQVKVLIDIPELIWQALDRQHLLPAAVLYLYAAEVYTNLERTQRDQQPSRVVENQPGHATPTLALFPVAHKQWSLISRFHDKITERCDEVLSALDLDPYNPEITDSALPNTVPSETWALPIVTLHALGAWGLFHQASTTDLLAKFLAGRKRALATLCDRVAGAAEGYNAAVNQLIGFAVDVVRDATLLFAPDPAVLSHWSFRFDLHRYGSDGTPLTSHRVRLSRRNTLRSTNSPVAARNPPPSADQAVGSPAGVLATASRCAVEEVLHELARAGGAGSGSNDLCTGPDRPPLGARRGSMRLLGDSKSPYPVGVSPEPSHRADYFSTAMPEARPAWVYFALLFAAPPRAPETFHSLFTYIQWGLAAAAMGPSRAVSQTAAGTSAVSTVGTNLTAGGVSTLNRGAPPLRGLRTSHRSRSSLTHTTTSPLLASQTAVYNHLPAALLYFAPPWQPAAMSSTESTAAARFDDPVRHWLAKMLREVLVPAVKLLLDDPAASKGTESTGRELDELHFRPARDLLQTNALTPQPAALRNLPVAWLGDFVRSYGSASTAPPTRPPRDLPTLVTVLHALLFQPVVDQSVMSRLGSRFRQLLYARAQRLLDTAASDIDVAPLYAVWSDSTPGIRITSPHAALTSSLLQSRPAKPAAGPVAQLRADIHTTACRPLTLHPTDVAQWNREFSAYLGTTMRWYRQRCKDGKQLQGLLPGGGSAYPVEFTHTLTDAYLSGIEELAAEVAGQLSSKSNGSDSVLARLSASQSEDVPAQALASLCWADVLLNILRLDQKFVAACSDRRLALSVENVTSLHIRRETLGANITKLLSGCYQRYVRHHLARLLRRWHAAVQSAYSTTVTVDPVTDTLVPGFPADETSETIPPLLLRKTVSPFVAEILHDWFGVLAALRGALAIPATLAREWHRDLAALVLVWTYAATGSVWLEHIDKPTLTGEGTVDPAQVAEYLNIPSPNGESWATVDGNDKASDEALPAMFGQLLVDLTFFRTCLDTVSRVTASPSLSDLEPAWQHVEAELVRKARQPELSDTEDDQYLSSTAVQACLTQATTWSHNVRRMLGSV</sequence>
<dbReference type="GO" id="GO:0006891">
    <property type="term" value="P:intra-Golgi vesicle-mediated transport"/>
    <property type="evidence" value="ECO:0007669"/>
    <property type="project" value="InterPro"/>
</dbReference>
<dbReference type="GO" id="GO:0017119">
    <property type="term" value="C:Golgi transport complex"/>
    <property type="evidence" value="ECO:0007669"/>
    <property type="project" value="InterPro"/>
</dbReference>
<dbReference type="InterPro" id="IPR033370">
    <property type="entry name" value="COG1"/>
</dbReference>
<dbReference type="Pfam" id="PF08700">
    <property type="entry name" value="VPS51_Exo84_N"/>
    <property type="match status" value="1"/>
</dbReference>
<evidence type="ECO:0000313" key="10">
    <source>
        <dbReference type="Proteomes" id="UP001150569"/>
    </source>
</evidence>
<evidence type="ECO:0000256" key="2">
    <source>
        <dbReference type="ARBA" id="ARBA00006653"/>
    </source>
</evidence>
<evidence type="ECO:0000256" key="8">
    <source>
        <dbReference type="SAM" id="MobiDB-lite"/>
    </source>
</evidence>
<organism evidence="9 10">
    <name type="scientific">Tieghemiomyces parasiticus</name>
    <dbReference type="NCBI Taxonomy" id="78921"/>
    <lineage>
        <taxon>Eukaryota</taxon>
        <taxon>Fungi</taxon>
        <taxon>Fungi incertae sedis</taxon>
        <taxon>Zoopagomycota</taxon>
        <taxon>Kickxellomycotina</taxon>
        <taxon>Dimargaritomycetes</taxon>
        <taxon>Dimargaritales</taxon>
        <taxon>Dimargaritaceae</taxon>
        <taxon>Tieghemiomyces</taxon>
    </lineage>
</organism>
<gene>
    <name evidence="9" type="primary">COG1</name>
    <name evidence="9" type="ORF">IWQ60_007251</name>
</gene>
<keyword evidence="10" id="KW-1185">Reference proteome</keyword>
<dbReference type="PANTHER" id="PTHR31658:SF0">
    <property type="entry name" value="CONSERVED OLIGOMERIC GOLGI COMPLEX SUBUNIT 1"/>
    <property type="match status" value="1"/>
</dbReference>
<dbReference type="GO" id="GO:0015031">
    <property type="term" value="P:protein transport"/>
    <property type="evidence" value="ECO:0007669"/>
    <property type="project" value="UniProtKB-KW"/>
</dbReference>
<name>A0A9W8A4K2_9FUNG</name>
<evidence type="ECO:0000256" key="1">
    <source>
        <dbReference type="ARBA" id="ARBA00004395"/>
    </source>
</evidence>
<evidence type="ECO:0000256" key="7">
    <source>
        <dbReference type="ARBA" id="ARBA00023136"/>
    </source>
</evidence>
<dbReference type="OrthoDB" id="46189at2759"/>
<dbReference type="PANTHER" id="PTHR31658">
    <property type="entry name" value="CONSERVED OLIGOMERIC GOLGI COMPLEX SUBUNIT 1"/>
    <property type="match status" value="1"/>
</dbReference>
<dbReference type="EMBL" id="JANBPT010000473">
    <property type="protein sequence ID" value="KAJ1919431.1"/>
    <property type="molecule type" value="Genomic_DNA"/>
</dbReference>
<dbReference type="Proteomes" id="UP001150569">
    <property type="component" value="Unassembled WGS sequence"/>
</dbReference>
<evidence type="ECO:0000313" key="9">
    <source>
        <dbReference type="EMBL" id="KAJ1919431.1"/>
    </source>
</evidence>
<evidence type="ECO:0000256" key="3">
    <source>
        <dbReference type="ARBA" id="ARBA00020978"/>
    </source>
</evidence>
<accession>A0A9W8A4K2</accession>
<proteinExistence type="inferred from homology"/>
<dbReference type="GO" id="GO:0000139">
    <property type="term" value="C:Golgi membrane"/>
    <property type="evidence" value="ECO:0007669"/>
    <property type="project" value="UniProtKB-SubCell"/>
</dbReference>
<comment type="subcellular location">
    <subcellularLocation>
        <location evidence="1">Golgi apparatus membrane</location>
        <topology evidence="1">Peripheral membrane protein</topology>
    </subcellularLocation>
</comment>
<comment type="caution">
    <text evidence="9">The sequence shown here is derived from an EMBL/GenBank/DDBJ whole genome shotgun (WGS) entry which is preliminary data.</text>
</comment>
<keyword evidence="6" id="KW-0333">Golgi apparatus</keyword>
<keyword evidence="5" id="KW-0653">Protein transport</keyword>
<feature type="region of interest" description="Disordered" evidence="8">
    <location>
        <begin position="528"/>
        <end position="556"/>
    </location>
</feature>
<evidence type="ECO:0000256" key="5">
    <source>
        <dbReference type="ARBA" id="ARBA00022927"/>
    </source>
</evidence>
<evidence type="ECO:0000256" key="4">
    <source>
        <dbReference type="ARBA" id="ARBA00022448"/>
    </source>
</evidence>
<comment type="similarity">
    <text evidence="2">Belongs to the COG1 family.</text>
</comment>
<feature type="region of interest" description="Disordered" evidence="8">
    <location>
        <begin position="362"/>
        <end position="382"/>
    </location>
</feature>
<evidence type="ECO:0000256" key="6">
    <source>
        <dbReference type="ARBA" id="ARBA00023034"/>
    </source>
</evidence>
<reference evidence="9" key="1">
    <citation type="submission" date="2022-07" db="EMBL/GenBank/DDBJ databases">
        <title>Phylogenomic reconstructions and comparative analyses of Kickxellomycotina fungi.</title>
        <authorList>
            <person name="Reynolds N.K."/>
            <person name="Stajich J.E."/>
            <person name="Barry K."/>
            <person name="Grigoriev I.V."/>
            <person name="Crous P."/>
            <person name="Smith M.E."/>
        </authorList>
    </citation>
    <scope>NUCLEOTIDE SEQUENCE</scope>
    <source>
        <strain evidence="9">RSA 861</strain>
    </source>
</reference>
<keyword evidence="7" id="KW-0472">Membrane</keyword>
<dbReference type="AlphaFoldDB" id="A0A9W8A4K2"/>
<keyword evidence="4" id="KW-0813">Transport</keyword>
<feature type="region of interest" description="Disordered" evidence="8">
    <location>
        <begin position="1"/>
        <end position="23"/>
    </location>
</feature>
<protein>
    <recommendedName>
        <fullName evidence="3">Conserved oligomeric Golgi complex subunit 1</fullName>
    </recommendedName>
</protein>